<dbReference type="PANTHER" id="PTHR12778">
    <property type="entry name" value="SOLUTE CARRIER FAMILY 33 ACETYL-COA TRANSPORTER -RELATED"/>
    <property type="match status" value="1"/>
</dbReference>
<feature type="transmembrane region" description="Helical" evidence="6">
    <location>
        <begin position="219"/>
        <end position="241"/>
    </location>
</feature>
<dbReference type="RefSeq" id="WP_123088147.1">
    <property type="nucleotide sequence ID" value="NZ_RIBS01000004.1"/>
</dbReference>
<dbReference type="InterPro" id="IPR004752">
    <property type="entry name" value="AmpG_permease/AT-1"/>
</dbReference>
<keyword evidence="8" id="KW-1185">Reference proteome</keyword>
<feature type="transmembrane region" description="Helical" evidence="6">
    <location>
        <begin position="155"/>
        <end position="173"/>
    </location>
</feature>
<reference evidence="7 8" key="1">
    <citation type="submission" date="2018-11" db="EMBL/GenBank/DDBJ databases">
        <title>Lysobacter cryohumiis sp. nov., isolated from soil in the Tianshan Mountains, Xinjiang, China.</title>
        <authorList>
            <person name="Luo Y."/>
            <person name="Sheng H."/>
        </authorList>
    </citation>
    <scope>NUCLEOTIDE SEQUENCE [LARGE SCALE GENOMIC DNA]</scope>
    <source>
        <strain evidence="7 8">ZS60</strain>
    </source>
</reference>
<feature type="transmembrane region" description="Helical" evidence="6">
    <location>
        <begin position="413"/>
        <end position="436"/>
    </location>
</feature>
<feature type="transmembrane region" description="Helical" evidence="6">
    <location>
        <begin position="253"/>
        <end position="274"/>
    </location>
</feature>
<dbReference type="GO" id="GO:0035348">
    <property type="term" value="P:acetyl-CoA transmembrane transport"/>
    <property type="evidence" value="ECO:0007669"/>
    <property type="project" value="InterPro"/>
</dbReference>
<feature type="transmembrane region" description="Helical" evidence="6">
    <location>
        <begin position="50"/>
        <end position="67"/>
    </location>
</feature>
<comment type="caution">
    <text evidence="7">The sequence shown here is derived from an EMBL/GenBank/DDBJ whole genome shotgun (WGS) entry which is preliminary data.</text>
</comment>
<dbReference type="AlphaFoldDB" id="A0A3M8SYD8"/>
<evidence type="ECO:0000256" key="6">
    <source>
        <dbReference type="SAM" id="Phobius"/>
    </source>
</evidence>
<organism evidence="7 8">
    <name type="scientific">Montanilutibacter psychrotolerans</name>
    <dbReference type="NCBI Taxonomy" id="1327343"/>
    <lineage>
        <taxon>Bacteria</taxon>
        <taxon>Pseudomonadati</taxon>
        <taxon>Pseudomonadota</taxon>
        <taxon>Gammaproteobacteria</taxon>
        <taxon>Lysobacterales</taxon>
        <taxon>Lysobacteraceae</taxon>
        <taxon>Montanilutibacter</taxon>
    </lineage>
</organism>
<feature type="transmembrane region" description="Helical" evidence="6">
    <location>
        <begin position="375"/>
        <end position="393"/>
    </location>
</feature>
<evidence type="ECO:0000313" key="7">
    <source>
        <dbReference type="EMBL" id="RNF83890.1"/>
    </source>
</evidence>
<dbReference type="GO" id="GO:0008521">
    <property type="term" value="F:acetyl-CoA transmembrane transporter activity"/>
    <property type="evidence" value="ECO:0007669"/>
    <property type="project" value="InterPro"/>
</dbReference>
<dbReference type="Proteomes" id="UP000267049">
    <property type="component" value="Unassembled WGS sequence"/>
</dbReference>
<dbReference type="InterPro" id="IPR024371">
    <property type="entry name" value="AcetylCoA_trans_1-like"/>
</dbReference>
<feature type="transmembrane region" description="Helical" evidence="6">
    <location>
        <begin position="112"/>
        <end position="134"/>
    </location>
</feature>
<dbReference type="NCBIfam" id="TIGR00901">
    <property type="entry name" value="2A0125"/>
    <property type="match status" value="1"/>
</dbReference>
<evidence type="ECO:0000313" key="8">
    <source>
        <dbReference type="Proteomes" id="UP000267049"/>
    </source>
</evidence>
<keyword evidence="5 6" id="KW-0472">Membrane</keyword>
<comment type="subcellular location">
    <subcellularLocation>
        <location evidence="1">Membrane</location>
        <topology evidence="1">Multi-pass membrane protein</topology>
    </subcellularLocation>
</comment>
<dbReference type="InterPro" id="IPR036259">
    <property type="entry name" value="MFS_trans_sf"/>
</dbReference>
<protein>
    <submittedName>
        <fullName evidence="7">MFS transporter</fullName>
    </submittedName>
</protein>
<feature type="transmembrane region" description="Helical" evidence="6">
    <location>
        <begin position="21"/>
        <end position="44"/>
    </location>
</feature>
<feature type="transmembrane region" description="Helical" evidence="6">
    <location>
        <begin position="295"/>
        <end position="317"/>
    </location>
</feature>
<dbReference type="OrthoDB" id="9787815at2"/>
<accession>A0A3M8SYD8</accession>
<keyword evidence="4 6" id="KW-1133">Transmembrane helix</keyword>
<proteinExistence type="predicted"/>
<keyword evidence="2" id="KW-0813">Transport</keyword>
<feature type="transmembrane region" description="Helical" evidence="6">
    <location>
        <begin position="88"/>
        <end position="106"/>
    </location>
</feature>
<evidence type="ECO:0000256" key="4">
    <source>
        <dbReference type="ARBA" id="ARBA00022989"/>
    </source>
</evidence>
<dbReference type="Pfam" id="PF13000">
    <property type="entry name" value="Acatn"/>
    <property type="match status" value="1"/>
</dbReference>
<evidence type="ECO:0000256" key="1">
    <source>
        <dbReference type="ARBA" id="ARBA00004141"/>
    </source>
</evidence>
<feature type="transmembrane region" description="Helical" evidence="6">
    <location>
        <begin position="448"/>
        <end position="470"/>
    </location>
</feature>
<sequence length="516" mass="54833">MTVVVDQPGVRPMLVRIHRMTMVLLLGFASGLPLALTGGAMQAWLTLEGLDLVTLGFLALIGVPYTFKFLWAPLIDRFELPLFGRRRGWIVVIQLAIAGALMWMASISPGKATVMFAVVAVLVAFLSASLDIVIDAYRTDLLAPSERGLGGSLSVLGYRLAMVLSGGIVLVWADQWGSWPQVYRVMAGLMTVSAVVSLLALPVLRNTAKPLASAPGRELLGFAGLIVGVAIGAYAARWLLMLVGFDADSQDRWARLAFLIMQIVAAMGLGLWMARRLGFETLNRSLQSYFQMPGAWAFLALVVLYKVGDAFALSLSTPFLIKGVGFSQTEVGLANKSVGLLMTIAGAIFGGFVLLRVRLSRALLGFGVLQLVSNLGYYALAVLGAGAYGSFLLPAFDLFVVSVPEPTPMDTLLLVALSLDNFAGGMGTAAFVALLMSLCGARFSATHYALLSAFASLGRVFIGPLAGVLAEQYGWPTFYLVSLAAGVPGLWLAFRLRAAVDDTQTVRPDAAATAPA</sequence>
<dbReference type="Gene3D" id="1.20.1250.20">
    <property type="entry name" value="MFS general substrate transporter like domains"/>
    <property type="match status" value="2"/>
</dbReference>
<evidence type="ECO:0000256" key="5">
    <source>
        <dbReference type="ARBA" id="ARBA00023136"/>
    </source>
</evidence>
<dbReference type="GO" id="GO:0016020">
    <property type="term" value="C:membrane"/>
    <property type="evidence" value="ECO:0007669"/>
    <property type="project" value="UniProtKB-SubCell"/>
</dbReference>
<dbReference type="PANTHER" id="PTHR12778:SF10">
    <property type="entry name" value="MAJOR FACILITATOR SUPERFAMILY DOMAIN-CONTAINING PROTEIN 3"/>
    <property type="match status" value="1"/>
</dbReference>
<gene>
    <name evidence="7" type="ORF">EER27_11095</name>
</gene>
<evidence type="ECO:0000256" key="3">
    <source>
        <dbReference type="ARBA" id="ARBA00022692"/>
    </source>
</evidence>
<dbReference type="EMBL" id="RIBS01000004">
    <property type="protein sequence ID" value="RNF83890.1"/>
    <property type="molecule type" value="Genomic_DNA"/>
</dbReference>
<feature type="transmembrane region" description="Helical" evidence="6">
    <location>
        <begin position="476"/>
        <end position="494"/>
    </location>
</feature>
<feature type="transmembrane region" description="Helical" evidence="6">
    <location>
        <begin position="185"/>
        <end position="207"/>
    </location>
</feature>
<feature type="transmembrane region" description="Helical" evidence="6">
    <location>
        <begin position="337"/>
        <end position="355"/>
    </location>
</feature>
<evidence type="ECO:0000256" key="2">
    <source>
        <dbReference type="ARBA" id="ARBA00022448"/>
    </source>
</evidence>
<dbReference type="SUPFAM" id="SSF103473">
    <property type="entry name" value="MFS general substrate transporter"/>
    <property type="match status" value="2"/>
</dbReference>
<name>A0A3M8SYD8_9GAMM</name>
<keyword evidence="3 6" id="KW-0812">Transmembrane</keyword>